<organism evidence="3">
    <name type="scientific">Kwoniella pini CBS 10737</name>
    <dbReference type="NCBI Taxonomy" id="1296096"/>
    <lineage>
        <taxon>Eukaryota</taxon>
        <taxon>Fungi</taxon>
        <taxon>Dikarya</taxon>
        <taxon>Basidiomycota</taxon>
        <taxon>Agaricomycotina</taxon>
        <taxon>Tremellomycetes</taxon>
        <taxon>Tremellales</taxon>
        <taxon>Cryptococcaceae</taxon>
        <taxon>Kwoniella</taxon>
    </lineage>
</organism>
<reference evidence="4" key="4">
    <citation type="submission" date="2024-02" db="EMBL/GenBank/DDBJ databases">
        <title>Comparative genomics of Cryptococcus and Kwoniella reveals pathogenesis evolution and contrasting modes of karyotype evolution via chromosome fusion or intercentromeric recombination.</title>
        <authorList>
            <person name="Coelho M.A."/>
            <person name="David-Palma M."/>
            <person name="Shea T."/>
            <person name="Bowers K."/>
            <person name="McGinley-Smith S."/>
            <person name="Mohammad A.W."/>
            <person name="Gnirke A."/>
            <person name="Yurkov A.M."/>
            <person name="Nowrousian M."/>
            <person name="Sun S."/>
            <person name="Cuomo C.A."/>
            <person name="Heitman J."/>
        </authorList>
    </citation>
    <scope>NUCLEOTIDE SEQUENCE</scope>
    <source>
        <strain evidence="4">CBS 10737</strain>
    </source>
</reference>
<dbReference type="OrthoDB" id="5977668at2759"/>
<evidence type="ECO:0000313" key="4">
    <source>
        <dbReference type="EMBL" id="WWC69966.1"/>
    </source>
</evidence>
<proteinExistence type="predicted"/>
<keyword evidence="5" id="KW-1185">Reference proteome</keyword>
<sequence length="528" mass="60499">MRIAIVGTGVSGISALWLLNEFSEHEVNIYEKDDRPGGHTNTVEFKREGKEPVQVDTGFIVCNPPTYPNFLRFLKYLNIPLLKTEMTFSVTRDRGAFEWAGEGLGGVFCQLSNLFNPRLYRMLFDIIRFNLFSTDLLNQEYNKREISIGEYLEKEGYSNGFRDDYLMPMTGAIWSTPANQAALDFPASTLIRFFHNHHLLQITGKPKWLTVKGGSKRYLDAVLSKLPKENLHLNTEINAIESHENGVNLVEVSGQRHLYDHVILATHSDTTLKLLRNGGGLTEDEEKALGPWKWSKNEAILHYDEKLMPIRRKAYSAWNYLTLTETDENKPQTRTTESEIETVSLTYSMNILQHIPEDKHGLVLVTLNPPFPPDESKVVGRYHYEHPMMTRESVDAQSLLPSIQNKRGISFAGAWTKYGFHEDGFTSSMKLLIQSPFNVKPPFQPLPASRGLPGNTISILFARLIVNLLEMARRKLQPAWYWVRWVTVIFLVWFDQVLSAIGWKEGKKEVERLKGIWVGNDVEAKKKR</sequence>
<protein>
    <recommendedName>
        <fullName evidence="2">Amine oxidase domain-containing protein</fullName>
    </recommendedName>
</protein>
<dbReference type="FunFam" id="1.10.405.20:FF:000001">
    <property type="entry name" value="Amine oxidase"/>
    <property type="match status" value="1"/>
</dbReference>
<evidence type="ECO:0000256" key="1">
    <source>
        <dbReference type="SAM" id="Phobius"/>
    </source>
</evidence>
<dbReference type="InterPro" id="IPR036188">
    <property type="entry name" value="FAD/NAD-bd_sf"/>
</dbReference>
<dbReference type="KEGG" id="kpin:30172886"/>
<dbReference type="Pfam" id="PF01593">
    <property type="entry name" value="Amino_oxidase"/>
    <property type="match status" value="1"/>
</dbReference>
<gene>
    <name evidence="3" type="ORF">I206_04517</name>
    <name evidence="4" type="ORF">I206_103910</name>
</gene>
<dbReference type="SUPFAM" id="SSF51905">
    <property type="entry name" value="FAD/NAD(P)-binding domain"/>
    <property type="match status" value="1"/>
</dbReference>
<dbReference type="InterPro" id="IPR002937">
    <property type="entry name" value="Amino_oxidase"/>
</dbReference>
<dbReference type="Proteomes" id="UP000094020">
    <property type="component" value="Chromosome 5"/>
</dbReference>
<feature type="transmembrane region" description="Helical" evidence="1">
    <location>
        <begin position="481"/>
        <end position="503"/>
    </location>
</feature>
<evidence type="ECO:0000259" key="2">
    <source>
        <dbReference type="Pfam" id="PF01593"/>
    </source>
</evidence>
<reference evidence="3" key="1">
    <citation type="submission" date="2013-07" db="EMBL/GenBank/DDBJ databases">
        <title>The Genome Sequence of Cryptococcus pinus CBS10737.</title>
        <authorList>
            <consortium name="The Broad Institute Genome Sequencing Platform"/>
            <person name="Cuomo C."/>
            <person name="Litvintseva A."/>
            <person name="Chen Y."/>
            <person name="Heitman J."/>
            <person name="Sun S."/>
            <person name="Springer D."/>
            <person name="Dromer F."/>
            <person name="Young S.K."/>
            <person name="Zeng Q."/>
            <person name="Gargeya S."/>
            <person name="Fitzgerald M."/>
            <person name="Abouelleil A."/>
            <person name="Alvarado L."/>
            <person name="Berlin A.M."/>
            <person name="Chapman S.B."/>
            <person name="Dewar J."/>
            <person name="Goldberg J."/>
            <person name="Griggs A."/>
            <person name="Gujja S."/>
            <person name="Hansen M."/>
            <person name="Howarth C."/>
            <person name="Imamovic A."/>
            <person name="Larimer J."/>
            <person name="McCowan C."/>
            <person name="Murphy C."/>
            <person name="Pearson M."/>
            <person name="Priest M."/>
            <person name="Roberts A."/>
            <person name="Saif S."/>
            <person name="Shea T."/>
            <person name="Sykes S."/>
            <person name="Wortman J."/>
            <person name="Nusbaum C."/>
            <person name="Birren B."/>
        </authorList>
    </citation>
    <scope>NUCLEOTIDE SEQUENCE [LARGE SCALE GENOMIC DNA]</scope>
    <source>
        <strain evidence="3">CBS 10737</strain>
    </source>
</reference>
<dbReference type="AlphaFoldDB" id="A0A1B9I361"/>
<accession>A0A1B9I361</accession>
<keyword evidence="1" id="KW-0812">Transmembrane</keyword>
<dbReference type="EMBL" id="CP144523">
    <property type="protein sequence ID" value="WWC69966.1"/>
    <property type="molecule type" value="Genomic_DNA"/>
</dbReference>
<reference evidence="4" key="2">
    <citation type="submission" date="2013-07" db="EMBL/GenBank/DDBJ databases">
        <authorList>
            <consortium name="The Broad Institute Genome Sequencing Platform"/>
            <person name="Cuomo C."/>
            <person name="Litvintseva A."/>
            <person name="Chen Y."/>
            <person name="Heitman J."/>
            <person name="Sun S."/>
            <person name="Springer D."/>
            <person name="Dromer F."/>
            <person name="Young S.K."/>
            <person name="Zeng Q."/>
            <person name="Gargeya S."/>
            <person name="Fitzgerald M."/>
            <person name="Abouelleil A."/>
            <person name="Alvarado L."/>
            <person name="Berlin A.M."/>
            <person name="Chapman S.B."/>
            <person name="Dewar J."/>
            <person name="Goldberg J."/>
            <person name="Griggs A."/>
            <person name="Gujja S."/>
            <person name="Hansen M."/>
            <person name="Howarth C."/>
            <person name="Imamovic A."/>
            <person name="Larimer J."/>
            <person name="McCowan C."/>
            <person name="Murphy C."/>
            <person name="Pearson M."/>
            <person name="Priest M."/>
            <person name="Roberts A."/>
            <person name="Saif S."/>
            <person name="Shea T."/>
            <person name="Sykes S."/>
            <person name="Wortman J."/>
            <person name="Nusbaum C."/>
            <person name="Birren B."/>
        </authorList>
    </citation>
    <scope>NUCLEOTIDE SEQUENCE</scope>
    <source>
        <strain evidence="4">CBS 10737</strain>
    </source>
</reference>
<dbReference type="STRING" id="1296096.A0A1B9I361"/>
<name>A0A1B9I361_9TREE</name>
<dbReference type="PANTHER" id="PTHR42923">
    <property type="entry name" value="PROTOPORPHYRINOGEN OXIDASE"/>
    <property type="match status" value="1"/>
</dbReference>
<dbReference type="RefSeq" id="XP_019011205.1">
    <property type="nucleotide sequence ID" value="XM_019156247.1"/>
</dbReference>
<keyword evidence="1" id="KW-0472">Membrane</keyword>
<dbReference type="Gene3D" id="3.50.50.60">
    <property type="entry name" value="FAD/NAD(P)-binding domain"/>
    <property type="match status" value="1"/>
</dbReference>
<dbReference type="PANTHER" id="PTHR42923:SF17">
    <property type="entry name" value="AMINE OXIDASE DOMAIN-CONTAINING PROTEIN"/>
    <property type="match status" value="1"/>
</dbReference>
<reference evidence="3" key="3">
    <citation type="submission" date="2016-07" db="EMBL/GenBank/DDBJ databases">
        <title>Evolution of pathogenesis and genome organization in the Tremellales.</title>
        <authorList>
            <person name="Cuomo C."/>
            <person name="Litvintseva A."/>
            <person name="Heitman J."/>
            <person name="Chen Y."/>
            <person name="Sun S."/>
            <person name="Springer D."/>
            <person name="Dromer F."/>
            <person name="Young S."/>
            <person name="Zeng Q."/>
            <person name="Chapman S."/>
            <person name="Gujja S."/>
            <person name="Saif S."/>
            <person name="Birren B."/>
        </authorList>
    </citation>
    <scope>NUCLEOTIDE SEQUENCE</scope>
    <source>
        <strain evidence="3">CBS 10737</strain>
    </source>
</reference>
<feature type="domain" description="Amine oxidase" evidence="2">
    <location>
        <begin position="10"/>
        <end position="423"/>
    </location>
</feature>
<dbReference type="EMBL" id="KI894011">
    <property type="protein sequence ID" value="OCF49986.1"/>
    <property type="molecule type" value="Genomic_DNA"/>
</dbReference>
<evidence type="ECO:0000313" key="5">
    <source>
        <dbReference type="Proteomes" id="UP000094020"/>
    </source>
</evidence>
<dbReference type="GeneID" id="30172886"/>
<keyword evidence="1" id="KW-1133">Transmembrane helix</keyword>
<evidence type="ECO:0000313" key="3">
    <source>
        <dbReference type="EMBL" id="OCF49986.1"/>
    </source>
</evidence>
<dbReference type="GO" id="GO:0016491">
    <property type="term" value="F:oxidoreductase activity"/>
    <property type="evidence" value="ECO:0007669"/>
    <property type="project" value="InterPro"/>
</dbReference>
<dbReference type="InterPro" id="IPR050464">
    <property type="entry name" value="Zeta_carotene_desat/Oxidored"/>
</dbReference>